<dbReference type="Proteomes" id="UP000285084">
    <property type="component" value="Unassembled WGS sequence"/>
</dbReference>
<keyword evidence="2" id="KW-0812">Transmembrane</keyword>
<dbReference type="Gene3D" id="3.40.970.10">
    <property type="entry name" value="Ribonuclease H1, N-terminal domain"/>
    <property type="match status" value="1"/>
</dbReference>
<evidence type="ECO:0000259" key="3">
    <source>
        <dbReference type="Pfam" id="PF01693"/>
    </source>
</evidence>
<reference evidence="4 5" key="1">
    <citation type="journal article" date="2018" name="Sci. Rep.">
        <title>Characterisation of pathogen-specific regions and novel effector candidates in Fusarium oxysporum f. sp. cepae.</title>
        <authorList>
            <person name="Armitage A.D."/>
            <person name="Taylor A."/>
            <person name="Sobczyk M.K."/>
            <person name="Baxter L."/>
            <person name="Greenfield B.P."/>
            <person name="Bates H.J."/>
            <person name="Wilson F."/>
            <person name="Jackson A.C."/>
            <person name="Ott S."/>
            <person name="Harrison R.J."/>
            <person name="Clarkson J.P."/>
        </authorList>
    </citation>
    <scope>NUCLEOTIDE SEQUENCE [LARGE SCALE GENOMIC DNA]</scope>
    <source>
        <strain evidence="4 5">Fo_A13</strain>
    </source>
</reference>
<name>A0A420MD50_FUSOX</name>
<evidence type="ECO:0000313" key="4">
    <source>
        <dbReference type="EMBL" id="RKK65997.1"/>
    </source>
</evidence>
<sequence>MNQQVEVANERWYAIGIGLLVGVTTTWDVCLLLTKRVPGTSYKRFPSRQAAEEWLKLVHDIEDAVLLNMAAAKAAVAQRDAATAPPALPALPDAVPSSSSPLSTSPDALGQLRQLLQQNLGDTRTIEGLKDLAFLPTASNGALASGSQALPAPSSSPDNPVFSTHAPYTRHKSGNSYQIAIDRTSDSDDAKPFASRPRPTAVPSSSSAASPSASSTAAETSIPTARLAQSPGQARLSKRARCTSGDDITVGSSTADISDRFVNILPALLRLVDIFSNGNAVIIAEVRDPTPGDDERRSDTLMGLDVSDAYNIPDIEETGCRQEIVKGKGKA</sequence>
<dbReference type="VEuPathDB" id="FungiDB:FOMG_15498"/>
<dbReference type="VEuPathDB" id="FungiDB:FOC4_g10002784"/>
<dbReference type="Pfam" id="PF01693">
    <property type="entry name" value="Cauli_VI"/>
    <property type="match status" value="1"/>
</dbReference>
<evidence type="ECO:0000256" key="1">
    <source>
        <dbReference type="SAM" id="MobiDB-lite"/>
    </source>
</evidence>
<gene>
    <name evidence="4" type="ORF">BFJ69_g15791</name>
</gene>
<dbReference type="VEuPathDB" id="FungiDB:FOXG_15677"/>
<evidence type="ECO:0000313" key="5">
    <source>
        <dbReference type="Proteomes" id="UP000285084"/>
    </source>
</evidence>
<dbReference type="EMBL" id="MRCX01000337">
    <property type="protein sequence ID" value="RKK65997.1"/>
    <property type="molecule type" value="Genomic_DNA"/>
</dbReference>
<keyword evidence="2" id="KW-1133">Transmembrane helix</keyword>
<proteinExistence type="predicted"/>
<keyword evidence="2" id="KW-0472">Membrane</keyword>
<dbReference type="InterPro" id="IPR009027">
    <property type="entry name" value="Ribosomal_bL9/RNase_H1_N"/>
</dbReference>
<organism evidence="4 5">
    <name type="scientific">Fusarium oxysporum</name>
    <name type="common">Fusarium vascular wilt</name>
    <dbReference type="NCBI Taxonomy" id="5507"/>
    <lineage>
        <taxon>Eukaryota</taxon>
        <taxon>Fungi</taxon>
        <taxon>Dikarya</taxon>
        <taxon>Ascomycota</taxon>
        <taxon>Pezizomycotina</taxon>
        <taxon>Sordariomycetes</taxon>
        <taxon>Hypocreomycetidae</taxon>
        <taxon>Hypocreales</taxon>
        <taxon>Nectriaceae</taxon>
        <taxon>Fusarium</taxon>
        <taxon>Fusarium oxysporum species complex</taxon>
    </lineage>
</organism>
<feature type="region of interest" description="Disordered" evidence="1">
    <location>
        <begin position="143"/>
        <end position="247"/>
    </location>
</feature>
<feature type="compositionally biased region" description="Polar residues" evidence="1">
    <location>
        <begin position="143"/>
        <end position="162"/>
    </location>
</feature>
<dbReference type="InterPro" id="IPR037056">
    <property type="entry name" value="RNase_H1_N_sf"/>
</dbReference>
<feature type="domain" description="Ribonuclease H1 N-terminal" evidence="3">
    <location>
        <begin position="12"/>
        <end position="54"/>
    </location>
</feature>
<feature type="transmembrane region" description="Helical" evidence="2">
    <location>
        <begin position="12"/>
        <end position="34"/>
    </location>
</feature>
<protein>
    <recommendedName>
        <fullName evidence="3">Ribonuclease H1 N-terminal domain-containing protein</fullName>
    </recommendedName>
</protein>
<dbReference type="SUPFAM" id="SSF55658">
    <property type="entry name" value="L9 N-domain-like"/>
    <property type="match status" value="1"/>
</dbReference>
<accession>A0A420MD50</accession>
<dbReference type="InterPro" id="IPR011320">
    <property type="entry name" value="RNase_H1_N"/>
</dbReference>
<dbReference type="VEuPathDB" id="FungiDB:FOIG_12580"/>
<feature type="region of interest" description="Disordered" evidence="1">
    <location>
        <begin position="87"/>
        <end position="107"/>
    </location>
</feature>
<comment type="caution">
    <text evidence="4">The sequence shown here is derived from an EMBL/GenBank/DDBJ whole genome shotgun (WGS) entry which is preliminary data.</text>
</comment>
<feature type="compositionally biased region" description="Low complexity" evidence="1">
    <location>
        <begin position="194"/>
        <end position="225"/>
    </location>
</feature>
<dbReference type="AlphaFoldDB" id="A0A420MD50"/>
<evidence type="ECO:0000256" key="2">
    <source>
        <dbReference type="SAM" id="Phobius"/>
    </source>
</evidence>